<evidence type="ECO:0008006" key="6">
    <source>
        <dbReference type="Google" id="ProtNLM"/>
    </source>
</evidence>
<keyword evidence="3" id="KW-0808">Transferase</keyword>
<sequence>MSRSKSRKTEQSPTSGPTHPTYDLPQFLARANAAADAGRIEEAIRLLDDDAVEFAREIVEKDPSRAFVIYALAAAFRKTGQLLRAEDWYKKILKGGQDNSAYNELGTICRAQGRLSEAIQYRRKALQAYPDDAGICNNLARDLIQAGEIKEGFDLLRKSVEKAPEHPDIRSNFLNHLHHLPDLDPQVLFDEHEQWGRIHAPPTLARVSHNNPADPDRRLRVGYISPDFRTHSVAYFFEPLLDGHDRRNVEVYGYGNVAFPDRMTERLNESSTTTETSAACA</sequence>
<proteinExistence type="predicted"/>
<dbReference type="SMART" id="SM00028">
    <property type="entry name" value="TPR"/>
    <property type="match status" value="3"/>
</dbReference>
<dbReference type="SUPFAM" id="SSF48452">
    <property type="entry name" value="TPR-like"/>
    <property type="match status" value="1"/>
</dbReference>
<dbReference type="EMBL" id="BARW01015111">
    <property type="protein sequence ID" value="GAI90895.1"/>
    <property type="molecule type" value="Genomic_DNA"/>
</dbReference>
<evidence type="ECO:0000256" key="1">
    <source>
        <dbReference type="ARBA" id="ARBA00004922"/>
    </source>
</evidence>
<reference evidence="5" key="1">
    <citation type="journal article" date="2014" name="Front. Microbiol.">
        <title>High frequency of phylogenetically diverse reductive dehalogenase-homologous genes in deep subseafloor sedimentary metagenomes.</title>
        <authorList>
            <person name="Kawai M."/>
            <person name="Futagami T."/>
            <person name="Toyoda A."/>
            <person name="Takaki Y."/>
            <person name="Nishi S."/>
            <person name="Hori S."/>
            <person name="Arai W."/>
            <person name="Tsubouchi T."/>
            <person name="Morono Y."/>
            <person name="Uchiyama I."/>
            <person name="Ito T."/>
            <person name="Fujiyama A."/>
            <person name="Inagaki F."/>
            <person name="Takami H."/>
        </authorList>
    </citation>
    <scope>NUCLEOTIDE SEQUENCE</scope>
    <source>
        <strain evidence="5">Expedition CK06-06</strain>
    </source>
</reference>
<keyword evidence="2" id="KW-0328">Glycosyltransferase</keyword>
<dbReference type="Pfam" id="PF14559">
    <property type="entry name" value="TPR_19"/>
    <property type="match status" value="1"/>
</dbReference>
<evidence type="ECO:0000313" key="5">
    <source>
        <dbReference type="EMBL" id="GAI90895.1"/>
    </source>
</evidence>
<dbReference type="PANTHER" id="PTHR44835:SF1">
    <property type="entry name" value="PROTEIN O-GLCNAC TRANSFERASE"/>
    <property type="match status" value="1"/>
</dbReference>
<dbReference type="AlphaFoldDB" id="X1TTK8"/>
<evidence type="ECO:0000256" key="2">
    <source>
        <dbReference type="ARBA" id="ARBA00022676"/>
    </source>
</evidence>
<dbReference type="PROSITE" id="PS50005">
    <property type="entry name" value="TPR"/>
    <property type="match status" value="1"/>
</dbReference>
<accession>X1TTK8</accession>
<protein>
    <recommendedName>
        <fullName evidence="6">O-GlcNAc transferase C-terminal domain-containing protein</fullName>
    </recommendedName>
</protein>
<organism evidence="5">
    <name type="scientific">marine sediment metagenome</name>
    <dbReference type="NCBI Taxonomy" id="412755"/>
    <lineage>
        <taxon>unclassified sequences</taxon>
        <taxon>metagenomes</taxon>
        <taxon>ecological metagenomes</taxon>
    </lineage>
</organism>
<dbReference type="InterPro" id="IPR011990">
    <property type="entry name" value="TPR-like_helical_dom_sf"/>
</dbReference>
<evidence type="ECO:0000256" key="4">
    <source>
        <dbReference type="SAM" id="MobiDB-lite"/>
    </source>
</evidence>
<dbReference type="GO" id="GO:0016757">
    <property type="term" value="F:glycosyltransferase activity"/>
    <property type="evidence" value="ECO:0007669"/>
    <property type="project" value="UniProtKB-KW"/>
</dbReference>
<dbReference type="Gene3D" id="1.25.40.10">
    <property type="entry name" value="Tetratricopeptide repeat domain"/>
    <property type="match status" value="1"/>
</dbReference>
<dbReference type="InterPro" id="IPR051939">
    <property type="entry name" value="Glycosyltr_41/O-GlcNAc_trsf"/>
</dbReference>
<evidence type="ECO:0000256" key="3">
    <source>
        <dbReference type="ARBA" id="ARBA00022679"/>
    </source>
</evidence>
<comment type="pathway">
    <text evidence="1">Protein modification; protein glycosylation.</text>
</comment>
<dbReference type="PANTHER" id="PTHR44835">
    <property type="entry name" value="UDP-N-ACETYLGLUCOSAMINE--PEPTIDE N-ACETYLGLUCOSAMINYLTRANSFERASE SPINDLY-RELATED"/>
    <property type="match status" value="1"/>
</dbReference>
<dbReference type="InterPro" id="IPR019734">
    <property type="entry name" value="TPR_rpt"/>
</dbReference>
<feature type="non-terminal residue" evidence="5">
    <location>
        <position position="281"/>
    </location>
</feature>
<gene>
    <name evidence="5" type="ORF">S12H4_26597</name>
</gene>
<name>X1TTK8_9ZZZZ</name>
<feature type="region of interest" description="Disordered" evidence="4">
    <location>
        <begin position="1"/>
        <end position="23"/>
    </location>
</feature>
<dbReference type="Gene3D" id="3.40.50.11380">
    <property type="match status" value="1"/>
</dbReference>
<comment type="caution">
    <text evidence="5">The sequence shown here is derived from an EMBL/GenBank/DDBJ whole genome shotgun (WGS) entry which is preliminary data.</text>
</comment>